<keyword evidence="5 6" id="KW-0472">Membrane</keyword>
<dbReference type="EMBL" id="WUPT01000002">
    <property type="protein sequence ID" value="MXQ08679.1"/>
    <property type="molecule type" value="Genomic_DNA"/>
</dbReference>
<evidence type="ECO:0000256" key="2">
    <source>
        <dbReference type="ARBA" id="ARBA00009399"/>
    </source>
</evidence>
<dbReference type="Proteomes" id="UP000480350">
    <property type="component" value="Unassembled WGS sequence"/>
</dbReference>
<gene>
    <name evidence="8" type="ORF">GQ651_12555</name>
</gene>
<dbReference type="PANTHER" id="PTHR38459">
    <property type="entry name" value="PROPHAGE BACTOPRENOL-LINKED GLUCOSE TRANSLOCASE HOMOLOG"/>
    <property type="match status" value="1"/>
</dbReference>
<keyword evidence="4 6" id="KW-1133">Transmembrane helix</keyword>
<dbReference type="GO" id="GO:0000271">
    <property type="term" value="P:polysaccharide biosynthetic process"/>
    <property type="evidence" value="ECO:0007669"/>
    <property type="project" value="InterPro"/>
</dbReference>
<comment type="similarity">
    <text evidence="2">Belongs to the GtrA family.</text>
</comment>
<sequence length="608" mass="65548">MTARAERLREVSTFAMVGVAATLTHLLAAWVAHRLGLAPQGANMAGWLTAVLVSFVGQARLTFRVDGALGPYLPRFLTMSGLAFVISSLVVAGADRADLPFWQALMLVGLTVPPASYLAQRHLVFSRSGETSVDPGQIIAFVTGIAIFAWFRDAYVNHDVAWYLVAGRQWIEGARLYTDLSEVNPPLAFYLMRAALHFGDLFDLAPAASLAAFMATLTTLSLAWVTALTPRDLPRRWLFLTAVAAATTLPFLAHFGQREHIMLILILPWVAAALFLHAPFSGQGAVLRGLVAGVGICLKPHFLVYPALLALFEAIRERSLRPIFAPGNLAMGAVGLAYVAGVTLFHREYFTIIVPDARLVYGAYTLPFDLFLRNLWPLPVTLAVVGLALGSGTEPGPRRALLLFLAALAAYALQGNGFSYHAAPAHALAVIALALMAAQATQVARAIAALGVIALFLNAFLSVGAYRNPLSTPLETQLAAQGIAPERLLVWSPSLLPAFPLALETGADWTGHAASLWLLPGTLDMVENGATEDDPRHAVLRRSREQMARDLARCPDVLIVDRVLPFREAPLDILAYAGSATAEAVRRNYDIVGQDARFDILTRSTPCP</sequence>
<feature type="transmembrane region" description="Helical" evidence="6">
    <location>
        <begin position="262"/>
        <end position="280"/>
    </location>
</feature>
<dbReference type="PANTHER" id="PTHR38459:SF1">
    <property type="entry name" value="PROPHAGE BACTOPRENOL-LINKED GLUCOSE TRANSLOCASE HOMOLOG"/>
    <property type="match status" value="1"/>
</dbReference>
<feature type="transmembrane region" description="Helical" evidence="6">
    <location>
        <begin position="286"/>
        <end position="311"/>
    </location>
</feature>
<dbReference type="InterPro" id="IPR051401">
    <property type="entry name" value="GtrA_CellWall_Glycosyl"/>
</dbReference>
<reference evidence="8 9" key="2">
    <citation type="submission" date="2020-03" db="EMBL/GenBank/DDBJ databases">
        <title>Kangsaoukella pontilimi gen. nov., sp. nov., a new member of the family Rhodobacteraceae isolated from a tidal mudflat.</title>
        <authorList>
            <person name="Kim I.S."/>
        </authorList>
    </citation>
    <scope>NUCLEOTIDE SEQUENCE [LARGE SCALE GENOMIC DNA]</scope>
    <source>
        <strain evidence="8 9">GH1-50</strain>
    </source>
</reference>
<keyword evidence="3 6" id="KW-0812">Transmembrane</keyword>
<feature type="transmembrane region" description="Helical" evidence="6">
    <location>
        <begin position="201"/>
        <end position="225"/>
    </location>
</feature>
<evidence type="ECO:0000256" key="3">
    <source>
        <dbReference type="ARBA" id="ARBA00022692"/>
    </source>
</evidence>
<evidence type="ECO:0000256" key="5">
    <source>
        <dbReference type="ARBA" id="ARBA00023136"/>
    </source>
</evidence>
<evidence type="ECO:0000313" key="8">
    <source>
        <dbReference type="EMBL" id="MXQ08679.1"/>
    </source>
</evidence>
<feature type="transmembrane region" description="Helical" evidence="6">
    <location>
        <begin position="44"/>
        <end position="63"/>
    </location>
</feature>
<evidence type="ECO:0000259" key="7">
    <source>
        <dbReference type="Pfam" id="PF04138"/>
    </source>
</evidence>
<evidence type="ECO:0000313" key="9">
    <source>
        <dbReference type="Proteomes" id="UP000480350"/>
    </source>
</evidence>
<feature type="transmembrane region" description="Helical" evidence="6">
    <location>
        <begin position="75"/>
        <end position="94"/>
    </location>
</feature>
<comment type="caution">
    <text evidence="8">The sequence shown here is derived from an EMBL/GenBank/DDBJ whole genome shotgun (WGS) entry which is preliminary data.</text>
</comment>
<organism evidence="8 9">
    <name type="scientific">Kangsaoukella pontilimi</name>
    <dbReference type="NCBI Taxonomy" id="2691042"/>
    <lineage>
        <taxon>Bacteria</taxon>
        <taxon>Pseudomonadati</taxon>
        <taxon>Pseudomonadota</taxon>
        <taxon>Alphaproteobacteria</taxon>
        <taxon>Rhodobacterales</taxon>
        <taxon>Paracoccaceae</taxon>
        <taxon>Kangsaoukella</taxon>
    </lineage>
</organism>
<reference evidence="8 9" key="1">
    <citation type="submission" date="2019-12" db="EMBL/GenBank/DDBJ databases">
        <authorList>
            <person name="Lee S.D."/>
        </authorList>
    </citation>
    <scope>NUCLEOTIDE SEQUENCE [LARGE SCALE GENOMIC DNA]</scope>
    <source>
        <strain evidence="8 9">GH1-50</strain>
    </source>
</reference>
<feature type="transmembrane region" description="Helical" evidence="6">
    <location>
        <begin position="375"/>
        <end position="393"/>
    </location>
</feature>
<feature type="transmembrane region" description="Helical" evidence="6">
    <location>
        <begin position="100"/>
        <end position="119"/>
    </location>
</feature>
<feature type="domain" description="GtrA/DPMS transmembrane" evidence="7">
    <location>
        <begin position="13"/>
        <end position="125"/>
    </location>
</feature>
<evidence type="ECO:0000256" key="4">
    <source>
        <dbReference type="ARBA" id="ARBA00022989"/>
    </source>
</evidence>
<name>A0A7C9NF89_9RHOB</name>
<dbReference type="AlphaFoldDB" id="A0A7C9NF89"/>
<dbReference type="InterPro" id="IPR007267">
    <property type="entry name" value="GtrA_DPMS_TM"/>
</dbReference>
<feature type="transmembrane region" description="Helical" evidence="6">
    <location>
        <begin position="237"/>
        <end position="255"/>
    </location>
</feature>
<accession>A0A7C9NF89</accession>
<dbReference type="Pfam" id="PF04138">
    <property type="entry name" value="GtrA_DPMS_TM"/>
    <property type="match status" value="1"/>
</dbReference>
<evidence type="ECO:0000256" key="6">
    <source>
        <dbReference type="SAM" id="Phobius"/>
    </source>
</evidence>
<proteinExistence type="inferred from homology"/>
<feature type="transmembrane region" description="Helical" evidence="6">
    <location>
        <begin position="400"/>
        <end position="417"/>
    </location>
</feature>
<feature type="transmembrane region" description="Helical" evidence="6">
    <location>
        <begin position="447"/>
        <end position="466"/>
    </location>
</feature>
<feature type="transmembrane region" description="Helical" evidence="6">
    <location>
        <begin position="323"/>
        <end position="345"/>
    </location>
</feature>
<comment type="subcellular location">
    <subcellularLocation>
        <location evidence="1">Membrane</location>
        <topology evidence="1">Multi-pass membrane protein</topology>
    </subcellularLocation>
</comment>
<protein>
    <recommendedName>
        <fullName evidence="7">GtrA/DPMS transmembrane domain-containing protein</fullName>
    </recommendedName>
</protein>
<keyword evidence="9" id="KW-1185">Reference proteome</keyword>
<dbReference type="RefSeq" id="WP_160764589.1">
    <property type="nucleotide sequence ID" value="NZ_WUPT01000002.1"/>
</dbReference>
<feature type="transmembrane region" description="Helical" evidence="6">
    <location>
        <begin position="12"/>
        <end position="32"/>
    </location>
</feature>
<evidence type="ECO:0000256" key="1">
    <source>
        <dbReference type="ARBA" id="ARBA00004141"/>
    </source>
</evidence>
<dbReference type="GO" id="GO:0005886">
    <property type="term" value="C:plasma membrane"/>
    <property type="evidence" value="ECO:0007669"/>
    <property type="project" value="TreeGrafter"/>
</dbReference>